<comment type="caution">
    <text evidence="2">The sequence shown here is derived from an EMBL/GenBank/DDBJ whole genome shotgun (WGS) entry which is preliminary data.</text>
</comment>
<accession>A0ABP6VR64</accession>
<proteinExistence type="predicted"/>
<feature type="transmembrane region" description="Helical" evidence="1">
    <location>
        <begin position="327"/>
        <end position="348"/>
    </location>
</feature>
<feature type="transmembrane region" description="Helical" evidence="1">
    <location>
        <begin position="188"/>
        <end position="209"/>
    </location>
</feature>
<keyword evidence="1" id="KW-1133">Transmembrane helix</keyword>
<feature type="transmembrane region" description="Helical" evidence="1">
    <location>
        <begin position="249"/>
        <end position="266"/>
    </location>
</feature>
<feature type="transmembrane region" description="Helical" evidence="1">
    <location>
        <begin position="72"/>
        <end position="94"/>
    </location>
</feature>
<feature type="transmembrane region" description="Helical" evidence="1">
    <location>
        <begin position="158"/>
        <end position="176"/>
    </location>
</feature>
<dbReference type="RefSeq" id="WP_218235243.1">
    <property type="nucleotide sequence ID" value="NZ_BAABBB010000015.1"/>
</dbReference>
<feature type="transmembrane region" description="Helical" evidence="1">
    <location>
        <begin position="287"/>
        <end position="307"/>
    </location>
</feature>
<keyword evidence="1" id="KW-0472">Membrane</keyword>
<evidence type="ECO:0008006" key="4">
    <source>
        <dbReference type="Google" id="ProtNLM"/>
    </source>
</evidence>
<feature type="transmembrane region" description="Helical" evidence="1">
    <location>
        <begin position="426"/>
        <end position="443"/>
    </location>
</feature>
<gene>
    <name evidence="2" type="ORF">GCM10022263_29260</name>
</gene>
<feature type="transmembrane region" description="Helical" evidence="1">
    <location>
        <begin position="106"/>
        <end position="126"/>
    </location>
</feature>
<evidence type="ECO:0000313" key="3">
    <source>
        <dbReference type="Proteomes" id="UP001500301"/>
    </source>
</evidence>
<protein>
    <recommendedName>
        <fullName evidence="4">Fenitrothion hydrolase</fullName>
    </recommendedName>
</protein>
<feature type="transmembrane region" description="Helical" evidence="1">
    <location>
        <begin position="25"/>
        <end position="45"/>
    </location>
</feature>
<evidence type="ECO:0000256" key="1">
    <source>
        <dbReference type="SAM" id="Phobius"/>
    </source>
</evidence>
<name>A0ABP6VR64_9ACTN</name>
<dbReference type="Proteomes" id="UP001500301">
    <property type="component" value="Unassembled WGS sequence"/>
</dbReference>
<reference evidence="3" key="1">
    <citation type="journal article" date="2019" name="Int. J. Syst. Evol. Microbiol.">
        <title>The Global Catalogue of Microorganisms (GCM) 10K type strain sequencing project: providing services to taxonomists for standard genome sequencing and annotation.</title>
        <authorList>
            <consortium name="The Broad Institute Genomics Platform"/>
            <consortium name="The Broad Institute Genome Sequencing Center for Infectious Disease"/>
            <person name="Wu L."/>
            <person name="Ma J."/>
        </authorList>
    </citation>
    <scope>NUCLEOTIDE SEQUENCE [LARGE SCALE GENOMIC DNA]</scope>
    <source>
        <strain evidence="3">JCM 17460</strain>
    </source>
</reference>
<dbReference type="EMBL" id="BAABBB010000015">
    <property type="protein sequence ID" value="GAA3539942.1"/>
    <property type="molecule type" value="Genomic_DNA"/>
</dbReference>
<keyword evidence="3" id="KW-1185">Reference proteome</keyword>
<keyword evidence="1" id="KW-0812">Transmembrane</keyword>
<feature type="transmembrane region" description="Helical" evidence="1">
    <location>
        <begin position="386"/>
        <end position="406"/>
    </location>
</feature>
<evidence type="ECO:0000313" key="2">
    <source>
        <dbReference type="EMBL" id="GAA3539942.1"/>
    </source>
</evidence>
<organism evidence="2 3">
    <name type="scientific">Nocardioides daeguensis</name>
    <dbReference type="NCBI Taxonomy" id="908359"/>
    <lineage>
        <taxon>Bacteria</taxon>
        <taxon>Bacillati</taxon>
        <taxon>Actinomycetota</taxon>
        <taxon>Actinomycetes</taxon>
        <taxon>Propionibacteriales</taxon>
        <taxon>Nocardioidaceae</taxon>
        <taxon>Nocardioides</taxon>
    </lineage>
</organism>
<sequence length="444" mass="47717">MTPLSGTVEAHGIGGQADLPISLELAVSGAVAALVVSFTVLVVAWQRPRYDGGAHPGRPAPAWLDRVTGSTAFTVVLRTVGMVVALFAAMTAVLGQDTLTNPFFGIFYVWWWVGLVFASALFGPVWRAISPVRTLHAALTRLTGSDVDEGPLRYPDRLGYWPAALGLFAFVWLELVSTHSAELGTVRLWCAVYIGVMLIGGAVFGNRFYAYADPFEVYSSLIAKLSPWARVEGRLVIRSPLANLATIRPTPGLVGVVAVLFGSTAFDSFSKSTFWIKTYQDASVSKFLLDNVALVGFCLVAGLLFSIGSALTPSRADVPRRMLARNYAHSIVPIVLGYIVAHYLTLFIDSGTQTLARASDPLGKGWDILGTASLEPSYWFSYHPEVLATIKVLAVVVGHVVAAIAAHDRALSLLPKRDQITGQLPLLFVMVGFTAGGLFLLFSS</sequence>